<organism evidence="1 2">
    <name type="scientific">Hafnia alvei ATCC 51873</name>
    <dbReference type="NCBI Taxonomy" id="1002364"/>
    <lineage>
        <taxon>Bacteria</taxon>
        <taxon>Pseudomonadati</taxon>
        <taxon>Pseudomonadota</taxon>
        <taxon>Gammaproteobacteria</taxon>
        <taxon>Enterobacterales</taxon>
        <taxon>Hafniaceae</taxon>
        <taxon>Hafnia</taxon>
    </lineage>
</organism>
<dbReference type="EMBL" id="AGCI01000087">
    <property type="protein sequence ID" value="EHM39953.1"/>
    <property type="molecule type" value="Genomic_DNA"/>
</dbReference>
<evidence type="ECO:0000313" key="1">
    <source>
        <dbReference type="EMBL" id="EHM39953.1"/>
    </source>
</evidence>
<dbReference type="AlphaFoldDB" id="G9YAH1"/>
<comment type="caution">
    <text evidence="1">The sequence shown here is derived from an EMBL/GenBank/DDBJ whole genome shotgun (WGS) entry which is preliminary data.</text>
</comment>
<gene>
    <name evidence="1" type="ORF">HMPREF0454_03595</name>
</gene>
<protein>
    <submittedName>
        <fullName evidence="1">Uncharacterized protein</fullName>
    </submittedName>
</protein>
<dbReference type="Proteomes" id="UP000005959">
    <property type="component" value="Unassembled WGS sequence"/>
</dbReference>
<proteinExistence type="predicted"/>
<reference evidence="1 2" key="1">
    <citation type="submission" date="2011-08" db="EMBL/GenBank/DDBJ databases">
        <authorList>
            <person name="Weinstock G."/>
            <person name="Sodergren E."/>
            <person name="Clifton S."/>
            <person name="Fulton L."/>
            <person name="Fulton B."/>
            <person name="Courtney L."/>
            <person name="Fronick C."/>
            <person name="Harrison M."/>
            <person name="Strong C."/>
            <person name="Farmer C."/>
            <person name="Delahaunty K."/>
            <person name="Markovic C."/>
            <person name="Hall O."/>
            <person name="Minx P."/>
            <person name="Tomlinson C."/>
            <person name="Mitreva M."/>
            <person name="Hou S."/>
            <person name="Chen J."/>
            <person name="Wollam A."/>
            <person name="Pepin K.H."/>
            <person name="Johnson M."/>
            <person name="Bhonagiri V."/>
            <person name="Zhang X."/>
            <person name="Suruliraj S."/>
            <person name="Warren W."/>
            <person name="Chinwalla A."/>
            <person name="Mardis E.R."/>
            <person name="Wilson R.K."/>
        </authorList>
    </citation>
    <scope>NUCLEOTIDE SEQUENCE [LARGE SCALE GENOMIC DNA]</scope>
    <source>
        <strain evidence="1 2">ATCC 51873</strain>
    </source>
</reference>
<sequence>MHKQAFSCSRKFCEWQLFLAQISLVFRRPFYFCATCRSLDKNGLPLNT</sequence>
<dbReference type="HOGENOM" id="CLU_3153442_0_0_6"/>
<evidence type="ECO:0000313" key="2">
    <source>
        <dbReference type="Proteomes" id="UP000005959"/>
    </source>
</evidence>
<accession>G9YAH1</accession>
<name>G9YAH1_HAFAL</name>